<dbReference type="EMBL" id="VIIS01001253">
    <property type="protein sequence ID" value="KAF0300545.1"/>
    <property type="molecule type" value="Genomic_DNA"/>
</dbReference>
<name>A0A6A4W283_AMPAM</name>
<accession>A0A6A4W283</accession>
<gene>
    <name evidence="2" type="ORF">FJT64_026945</name>
</gene>
<evidence type="ECO:0000313" key="2">
    <source>
        <dbReference type="EMBL" id="KAF0300545.1"/>
    </source>
</evidence>
<dbReference type="InterPro" id="IPR016186">
    <property type="entry name" value="C-type_lectin-like/link_sf"/>
</dbReference>
<dbReference type="InterPro" id="IPR001304">
    <property type="entry name" value="C-type_lectin-like"/>
</dbReference>
<feature type="domain" description="C-type lectin" evidence="1">
    <location>
        <begin position="20"/>
        <end position="107"/>
    </location>
</feature>
<dbReference type="PROSITE" id="PS50041">
    <property type="entry name" value="C_TYPE_LECTIN_2"/>
    <property type="match status" value="1"/>
</dbReference>
<dbReference type="OrthoDB" id="418245at2759"/>
<dbReference type="InterPro" id="IPR016187">
    <property type="entry name" value="CTDL_fold"/>
</dbReference>
<organism evidence="2 3">
    <name type="scientific">Amphibalanus amphitrite</name>
    <name type="common">Striped barnacle</name>
    <name type="synonym">Balanus amphitrite</name>
    <dbReference type="NCBI Taxonomy" id="1232801"/>
    <lineage>
        <taxon>Eukaryota</taxon>
        <taxon>Metazoa</taxon>
        <taxon>Ecdysozoa</taxon>
        <taxon>Arthropoda</taxon>
        <taxon>Crustacea</taxon>
        <taxon>Multicrustacea</taxon>
        <taxon>Cirripedia</taxon>
        <taxon>Thoracica</taxon>
        <taxon>Thoracicalcarea</taxon>
        <taxon>Balanomorpha</taxon>
        <taxon>Balanoidea</taxon>
        <taxon>Balanidae</taxon>
        <taxon>Amphibalaninae</taxon>
        <taxon>Amphibalanus</taxon>
    </lineage>
</organism>
<comment type="caution">
    <text evidence="2">The sequence shown here is derived from an EMBL/GenBank/DDBJ whole genome shotgun (WGS) entry which is preliminary data.</text>
</comment>
<dbReference type="SUPFAM" id="SSF56436">
    <property type="entry name" value="C-type lectin-like"/>
    <property type="match status" value="1"/>
</dbReference>
<dbReference type="Proteomes" id="UP000440578">
    <property type="component" value="Unassembled WGS sequence"/>
</dbReference>
<evidence type="ECO:0000313" key="3">
    <source>
        <dbReference type="Proteomes" id="UP000440578"/>
    </source>
</evidence>
<dbReference type="PANTHER" id="PTHR22801:SF63">
    <property type="entry name" value="C-TYPE LECTIN DOMAIN-CONTAINING PROTEIN"/>
    <property type="match status" value="1"/>
</dbReference>
<dbReference type="CDD" id="cd00037">
    <property type="entry name" value="CLECT"/>
    <property type="match status" value="1"/>
</dbReference>
<protein>
    <recommendedName>
        <fullName evidence="1">C-type lectin domain-containing protein</fullName>
    </recommendedName>
</protein>
<proteinExistence type="predicted"/>
<keyword evidence="3" id="KW-1185">Reference proteome</keyword>
<dbReference type="InterPro" id="IPR050801">
    <property type="entry name" value="Ca-Dep_Lectins_ImmuneDev"/>
</dbReference>
<dbReference type="Gene3D" id="3.10.100.10">
    <property type="entry name" value="Mannose-Binding Protein A, subunit A"/>
    <property type="match status" value="1"/>
</dbReference>
<dbReference type="AlphaFoldDB" id="A0A6A4W283"/>
<evidence type="ECO:0000259" key="1">
    <source>
        <dbReference type="PROSITE" id="PS50041"/>
    </source>
</evidence>
<reference evidence="2 3" key="1">
    <citation type="submission" date="2019-07" db="EMBL/GenBank/DDBJ databases">
        <title>Draft genome assembly of a fouling barnacle, Amphibalanus amphitrite (Darwin, 1854): The first reference genome for Thecostraca.</title>
        <authorList>
            <person name="Kim W."/>
        </authorList>
    </citation>
    <scope>NUCLEOTIDE SEQUENCE [LARGE SCALE GENOMIC DNA]</scope>
    <source>
        <strain evidence="2">SNU_AA5</strain>
        <tissue evidence="2">Soma without cirri and trophi</tissue>
    </source>
</reference>
<sequence length="107" mass="11856">MVVVVATAVAACPDSTWHQEGDTCYKVFAEQTQNWPDSEEQCERWGTLANILSSDTNRLLSGLLTASGQSRAWIGLTNIGHADWYEWTDTHRAPEFSAWGTGPVNNQ</sequence>
<dbReference type="PANTHER" id="PTHR22801">
    <property type="entry name" value="LITHOSTATHINE"/>
    <property type="match status" value="1"/>
</dbReference>
<dbReference type="Pfam" id="PF00059">
    <property type="entry name" value="Lectin_C"/>
    <property type="match status" value="1"/>
</dbReference>